<keyword evidence="4 5" id="KW-0238">DNA-binding</keyword>
<dbReference type="Proteomes" id="UP000472264">
    <property type="component" value="Chromosome 10"/>
</dbReference>
<evidence type="ECO:0000313" key="7">
    <source>
        <dbReference type="Ensembl" id="ENSENLP00000016668.1"/>
    </source>
</evidence>
<dbReference type="PANTHER" id="PTHR46927">
    <property type="entry name" value="AGAP005574-PA"/>
    <property type="match status" value="1"/>
</dbReference>
<feature type="domain" description="THAP-type" evidence="6">
    <location>
        <begin position="1"/>
        <end position="86"/>
    </location>
</feature>
<evidence type="ECO:0000256" key="5">
    <source>
        <dbReference type="PROSITE-ProRule" id="PRU00309"/>
    </source>
</evidence>
<organism evidence="7 8">
    <name type="scientific">Echeneis naucrates</name>
    <name type="common">Live sharksucker</name>
    <dbReference type="NCBI Taxonomy" id="173247"/>
    <lineage>
        <taxon>Eukaryota</taxon>
        <taxon>Metazoa</taxon>
        <taxon>Chordata</taxon>
        <taxon>Craniata</taxon>
        <taxon>Vertebrata</taxon>
        <taxon>Euteleostomi</taxon>
        <taxon>Actinopterygii</taxon>
        <taxon>Neopterygii</taxon>
        <taxon>Teleostei</taxon>
        <taxon>Neoteleostei</taxon>
        <taxon>Acanthomorphata</taxon>
        <taxon>Carangaria</taxon>
        <taxon>Carangiformes</taxon>
        <taxon>Echeneidae</taxon>
        <taxon>Echeneis</taxon>
    </lineage>
</organism>
<dbReference type="AlphaFoldDB" id="A0A665UAJ3"/>
<dbReference type="InterPro" id="IPR052224">
    <property type="entry name" value="THAP_domain_protein"/>
</dbReference>
<sequence length="105" mass="12029">MANACSVFGCGEVNRDTSIHLLPKDHTTPEKWLQFIWNDNVPENMAAKTRVCSKHFEDSCFLNLAQKRMDFTTKLILKHDAFPSVFPGVATAHCCYQATQIRQRR</sequence>
<reference evidence="7" key="2">
    <citation type="submission" date="2025-08" db="UniProtKB">
        <authorList>
            <consortium name="Ensembl"/>
        </authorList>
    </citation>
    <scope>IDENTIFICATION</scope>
</reference>
<dbReference type="SMART" id="SM00980">
    <property type="entry name" value="THAP"/>
    <property type="match status" value="1"/>
</dbReference>
<dbReference type="InterPro" id="IPR006612">
    <property type="entry name" value="THAP_Znf"/>
</dbReference>
<dbReference type="Gene3D" id="6.20.210.20">
    <property type="entry name" value="THAP domain"/>
    <property type="match status" value="1"/>
</dbReference>
<protein>
    <recommendedName>
        <fullName evidence="6">THAP-type domain-containing protein</fullName>
    </recommendedName>
</protein>
<evidence type="ECO:0000256" key="4">
    <source>
        <dbReference type="ARBA" id="ARBA00023125"/>
    </source>
</evidence>
<dbReference type="SUPFAM" id="SSF57716">
    <property type="entry name" value="Glucocorticoid receptor-like (DNA-binding domain)"/>
    <property type="match status" value="1"/>
</dbReference>
<keyword evidence="2 5" id="KW-0863">Zinc-finger</keyword>
<evidence type="ECO:0000259" key="6">
    <source>
        <dbReference type="PROSITE" id="PS50950"/>
    </source>
</evidence>
<dbReference type="PROSITE" id="PS50950">
    <property type="entry name" value="ZF_THAP"/>
    <property type="match status" value="1"/>
</dbReference>
<dbReference type="GO" id="GO:0003677">
    <property type="term" value="F:DNA binding"/>
    <property type="evidence" value="ECO:0007669"/>
    <property type="project" value="UniProtKB-UniRule"/>
</dbReference>
<dbReference type="GO" id="GO:0008270">
    <property type="term" value="F:zinc ion binding"/>
    <property type="evidence" value="ECO:0007669"/>
    <property type="project" value="UniProtKB-KW"/>
</dbReference>
<evidence type="ECO:0000256" key="2">
    <source>
        <dbReference type="ARBA" id="ARBA00022771"/>
    </source>
</evidence>
<keyword evidence="8" id="KW-1185">Reference proteome</keyword>
<evidence type="ECO:0000313" key="8">
    <source>
        <dbReference type="Proteomes" id="UP000472264"/>
    </source>
</evidence>
<dbReference type="InParanoid" id="A0A665UAJ3"/>
<dbReference type="Pfam" id="PF05485">
    <property type="entry name" value="THAP"/>
    <property type="match status" value="1"/>
</dbReference>
<dbReference type="Ensembl" id="ENSENLT00000017283.1">
    <property type="protein sequence ID" value="ENSENLP00000016668.1"/>
    <property type="gene ID" value="ENSENLG00000007684.1"/>
</dbReference>
<dbReference type="PANTHER" id="PTHR46927:SF3">
    <property type="entry name" value="THAP-TYPE DOMAIN-CONTAINING PROTEIN"/>
    <property type="match status" value="1"/>
</dbReference>
<accession>A0A665UAJ3</accession>
<name>A0A665UAJ3_ECHNA</name>
<evidence type="ECO:0000256" key="1">
    <source>
        <dbReference type="ARBA" id="ARBA00022723"/>
    </source>
</evidence>
<dbReference type="InterPro" id="IPR038441">
    <property type="entry name" value="THAP_Znf_sf"/>
</dbReference>
<keyword evidence="1" id="KW-0479">Metal-binding</keyword>
<reference evidence="7" key="3">
    <citation type="submission" date="2025-09" db="UniProtKB">
        <authorList>
            <consortium name="Ensembl"/>
        </authorList>
    </citation>
    <scope>IDENTIFICATION</scope>
</reference>
<evidence type="ECO:0000256" key="3">
    <source>
        <dbReference type="ARBA" id="ARBA00022833"/>
    </source>
</evidence>
<reference evidence="7" key="1">
    <citation type="submission" date="2021-04" db="EMBL/GenBank/DDBJ databases">
        <authorList>
            <consortium name="Wellcome Sanger Institute Data Sharing"/>
        </authorList>
    </citation>
    <scope>NUCLEOTIDE SEQUENCE [LARGE SCALE GENOMIC DNA]</scope>
</reference>
<keyword evidence="3" id="KW-0862">Zinc</keyword>
<proteinExistence type="predicted"/>
<dbReference type="SMART" id="SM00692">
    <property type="entry name" value="DM3"/>
    <property type="match status" value="1"/>
</dbReference>